<dbReference type="EMBL" id="OK138555">
    <property type="protein sequence ID" value="UEP18898.1"/>
    <property type="molecule type" value="Genomic_DNA"/>
</dbReference>
<sequence>MVVAENRGMAIPPGVSRVDGGDAAPPKRRYCDYLPWRER</sequence>
<proteinExistence type="predicted"/>
<organism evidence="2 3">
    <name type="scientific">Klebsiella phage vB_Kp_IME328</name>
    <dbReference type="NCBI Taxonomy" id="2880890"/>
    <lineage>
        <taxon>Viruses</taxon>
        <taxon>Duplodnaviria</taxon>
        <taxon>Heunggongvirae</taxon>
        <taxon>Uroviricota</taxon>
        <taxon>Caudoviricetes</taxon>
        <taxon>Drexlerviridae</taxon>
        <taxon>Webervirus</taxon>
        <taxon>Webervirus IME328</taxon>
    </lineage>
</organism>
<evidence type="ECO:0000313" key="3">
    <source>
        <dbReference type="Proteomes" id="UP000828410"/>
    </source>
</evidence>
<feature type="region of interest" description="Disordered" evidence="1">
    <location>
        <begin position="1"/>
        <end position="24"/>
    </location>
</feature>
<name>A0AAE8YFM2_9CAUD</name>
<dbReference type="Proteomes" id="UP000828410">
    <property type="component" value="Segment"/>
</dbReference>
<protein>
    <submittedName>
        <fullName evidence="2">Uncharacterized protein</fullName>
    </submittedName>
</protein>
<reference evidence="2 3" key="1">
    <citation type="submission" date="2021-09" db="EMBL/GenBank/DDBJ databases">
        <authorList>
            <person name="Wang C."/>
            <person name="Mi Z."/>
            <person name="Tong Y."/>
        </authorList>
    </citation>
    <scope>NUCLEOTIDE SEQUENCE [LARGE SCALE GENOMIC DNA]</scope>
</reference>
<evidence type="ECO:0000313" key="2">
    <source>
        <dbReference type="EMBL" id="UEP18898.1"/>
    </source>
</evidence>
<evidence type="ECO:0000256" key="1">
    <source>
        <dbReference type="SAM" id="MobiDB-lite"/>
    </source>
</evidence>
<accession>A0AAE8YFM2</accession>
<keyword evidence="3" id="KW-1185">Reference proteome</keyword>